<evidence type="ECO:0000256" key="2">
    <source>
        <dbReference type="SAM" id="Phobius"/>
    </source>
</evidence>
<sequence length="362" mass="39156">MRRYSAAEAISPAWEHAKAWLWQGTSKKTYLQLAAVATLAGTFSATAGFNSGNFRQRMHNLNARQQAANPQFAHTPHLHGAALIPLFLVLAIIGGVIFYLSVRFKFVLVNALATRRREIRLLWDLYGDITWQWIALTLVLTVAAGALGFSAFFGLRHTTLGQAGNASMTVLGILGGLALAIAAWILRDFVLPVLALEGSTIGFAWERAMNTLSAEPGEFALYFLLKIILSFILVIARVVVFIVGILILIIPLILVGVVPAIFLRHAGMAGTAIVALIALVLGLIYVAASILLLFAINGPITAFFTSWGLYFYGGRYPLLGEMLEPSIAVSTFTPPPSFPSRDEEEDDPGSGPDLPLNPQPVT</sequence>
<keyword evidence="2" id="KW-1133">Transmembrane helix</keyword>
<protein>
    <submittedName>
        <fullName evidence="3">Uncharacterized protein</fullName>
    </submittedName>
</protein>
<keyword evidence="2" id="KW-0472">Membrane</keyword>
<proteinExistence type="predicted"/>
<feature type="transmembrane region" description="Helical" evidence="2">
    <location>
        <begin position="241"/>
        <end position="262"/>
    </location>
</feature>
<evidence type="ECO:0000313" key="4">
    <source>
        <dbReference type="Proteomes" id="UP000006844"/>
    </source>
</evidence>
<dbReference type="Proteomes" id="UP000006844">
    <property type="component" value="Chromosome"/>
</dbReference>
<dbReference type="AlphaFoldDB" id="E8V0D3"/>
<feature type="transmembrane region" description="Helical" evidence="2">
    <location>
        <begin position="167"/>
        <end position="186"/>
    </location>
</feature>
<feature type="transmembrane region" description="Helical" evidence="2">
    <location>
        <begin position="131"/>
        <end position="155"/>
    </location>
</feature>
<keyword evidence="4" id="KW-1185">Reference proteome</keyword>
<name>E8V0D3_TERSS</name>
<dbReference type="RefSeq" id="WP_013570146.1">
    <property type="nucleotide sequence ID" value="NC_014963.1"/>
</dbReference>
<feature type="transmembrane region" description="Helical" evidence="2">
    <location>
        <begin position="30"/>
        <end position="49"/>
    </location>
</feature>
<gene>
    <name evidence="3" type="ordered locus">AciPR4_3664</name>
</gene>
<keyword evidence="2" id="KW-0812">Transmembrane</keyword>
<dbReference type="Pfam" id="PF24400">
    <property type="entry name" value="DUF7544"/>
    <property type="match status" value="1"/>
</dbReference>
<organism evidence="3 4">
    <name type="scientific">Terriglobus saanensis (strain ATCC BAA-1853 / DSM 23119 / SP1PR4)</name>
    <dbReference type="NCBI Taxonomy" id="401053"/>
    <lineage>
        <taxon>Bacteria</taxon>
        <taxon>Pseudomonadati</taxon>
        <taxon>Acidobacteriota</taxon>
        <taxon>Terriglobia</taxon>
        <taxon>Terriglobales</taxon>
        <taxon>Acidobacteriaceae</taxon>
        <taxon>Terriglobus</taxon>
    </lineage>
</organism>
<dbReference type="HOGENOM" id="CLU_755988_0_0_0"/>
<feature type="transmembrane region" description="Helical" evidence="2">
    <location>
        <begin position="81"/>
        <end position="102"/>
    </location>
</feature>
<dbReference type="EMBL" id="CP002467">
    <property type="protein sequence ID" value="ADV84416.1"/>
    <property type="molecule type" value="Genomic_DNA"/>
</dbReference>
<reference evidence="3 4" key="1">
    <citation type="journal article" date="2012" name="Stand. Genomic Sci.">
        <title>Complete genome sequence of Terriglobus saanensis type strain SP1PR4(T), an Acidobacteria from tundra soil.</title>
        <authorList>
            <person name="Rawat S.R."/>
            <person name="Mannisto M.K."/>
            <person name="Starovoytov V."/>
            <person name="Goodwin L."/>
            <person name="Nolan M."/>
            <person name="Hauser L."/>
            <person name="Land M."/>
            <person name="Davenport K.W."/>
            <person name="Woyke T."/>
            <person name="Haggblom M.M."/>
        </authorList>
    </citation>
    <scope>NUCLEOTIDE SEQUENCE</scope>
    <source>
        <strain evidence="4">ATCC BAA-1853 / DSM 23119 / SP1PR4</strain>
    </source>
</reference>
<feature type="region of interest" description="Disordered" evidence="1">
    <location>
        <begin position="333"/>
        <end position="362"/>
    </location>
</feature>
<dbReference type="KEGG" id="tsa:AciPR4_3664"/>
<dbReference type="eggNOG" id="ENOG50338T1">
    <property type="taxonomic scope" value="Bacteria"/>
</dbReference>
<dbReference type="InterPro" id="IPR055966">
    <property type="entry name" value="DUF7544"/>
</dbReference>
<evidence type="ECO:0000256" key="1">
    <source>
        <dbReference type="SAM" id="MobiDB-lite"/>
    </source>
</evidence>
<feature type="transmembrane region" description="Helical" evidence="2">
    <location>
        <begin position="268"/>
        <end position="296"/>
    </location>
</feature>
<dbReference type="OrthoDB" id="116996at2"/>
<dbReference type="STRING" id="401053.AciPR4_3664"/>
<accession>E8V0D3</accession>
<evidence type="ECO:0000313" key="3">
    <source>
        <dbReference type="EMBL" id="ADV84416.1"/>
    </source>
</evidence>
<feature type="transmembrane region" description="Helical" evidence="2">
    <location>
        <begin position="219"/>
        <end position="236"/>
    </location>
</feature>